<feature type="transmembrane region" description="Helical" evidence="2">
    <location>
        <begin position="35"/>
        <end position="58"/>
    </location>
</feature>
<evidence type="ECO:0000313" key="5">
    <source>
        <dbReference type="EMBL" id="TFB82239.1"/>
    </source>
</evidence>
<evidence type="ECO:0000313" key="4">
    <source>
        <dbReference type="EMBL" id="SDN93413.1"/>
    </source>
</evidence>
<keyword evidence="2" id="KW-0812">Transmembrane</keyword>
<feature type="transmembrane region" description="Helical" evidence="2">
    <location>
        <begin position="644"/>
        <end position="664"/>
    </location>
</feature>
<reference evidence="5 7" key="2">
    <citation type="submission" date="2019-03" db="EMBL/GenBank/DDBJ databases">
        <title>Genomics of glacier-inhabiting Cryobacterium strains.</title>
        <authorList>
            <person name="Liu Q."/>
            <person name="Xin Y.-H."/>
        </authorList>
    </citation>
    <scope>NUCLEOTIDE SEQUENCE [LARGE SCALE GENOMIC DNA]</scope>
    <source>
        <strain evidence="5 7">Hh8</strain>
    </source>
</reference>
<feature type="domain" description="Transglutaminase-like" evidence="3">
    <location>
        <begin position="512"/>
        <end position="587"/>
    </location>
</feature>
<gene>
    <name evidence="5" type="ORF">E3O21_00860</name>
    <name evidence="4" type="ORF">SAMN05216368_108137</name>
</gene>
<evidence type="ECO:0000259" key="3">
    <source>
        <dbReference type="SMART" id="SM00460"/>
    </source>
</evidence>
<keyword evidence="7" id="KW-1185">Reference proteome</keyword>
<dbReference type="SUPFAM" id="SSF54001">
    <property type="entry name" value="Cysteine proteinases"/>
    <property type="match status" value="1"/>
</dbReference>
<reference evidence="4 6" key="1">
    <citation type="submission" date="2016-10" db="EMBL/GenBank/DDBJ databases">
        <authorList>
            <person name="Varghese N."/>
            <person name="Submissions S."/>
        </authorList>
    </citation>
    <scope>NUCLEOTIDE SEQUENCE [LARGE SCALE GENOMIC DNA]</scope>
    <source>
        <strain evidence="4 6">CGMCC 1.11215</strain>
    </source>
</reference>
<keyword evidence="2" id="KW-1133">Transmembrane helix</keyword>
<feature type="compositionally biased region" description="Low complexity" evidence="1">
    <location>
        <begin position="598"/>
        <end position="618"/>
    </location>
</feature>
<evidence type="ECO:0000256" key="1">
    <source>
        <dbReference type="SAM" id="MobiDB-lite"/>
    </source>
</evidence>
<name>A0A4R8VJG9_9MICO</name>
<dbReference type="InterPro" id="IPR038765">
    <property type="entry name" value="Papain-like_cys_pep_sf"/>
</dbReference>
<feature type="region of interest" description="Disordered" evidence="1">
    <location>
        <begin position="1"/>
        <end position="28"/>
    </location>
</feature>
<dbReference type="Proteomes" id="UP000199639">
    <property type="component" value="Unassembled WGS sequence"/>
</dbReference>
<feature type="transmembrane region" description="Helical" evidence="2">
    <location>
        <begin position="150"/>
        <end position="171"/>
    </location>
</feature>
<feature type="transmembrane region" description="Helical" evidence="2">
    <location>
        <begin position="95"/>
        <end position="119"/>
    </location>
</feature>
<dbReference type="PANTHER" id="PTHR42736:SF1">
    <property type="entry name" value="PROTEIN-GLUTAMINE GAMMA-GLUTAMYLTRANSFERASE"/>
    <property type="match status" value="1"/>
</dbReference>
<keyword evidence="2" id="KW-0472">Membrane</keyword>
<feature type="transmembrane region" description="Helical" evidence="2">
    <location>
        <begin position="251"/>
        <end position="275"/>
    </location>
</feature>
<dbReference type="EMBL" id="FNIB01000008">
    <property type="protein sequence ID" value="SDN93413.1"/>
    <property type="molecule type" value="Genomic_DNA"/>
</dbReference>
<dbReference type="SMART" id="SM00460">
    <property type="entry name" value="TGc"/>
    <property type="match status" value="1"/>
</dbReference>
<sequence length="799" mass="84240">MTSLVAQEAPAADSPPPARQVSPPRAHRRRRGERVAALWPLALSLLFLLLSSCAALAPLLRGNAWWWVCAAVGSVVLLSAAVFRRFGLPRPIAPVASGVVLVGTMTLLFGGGTGLFWIIPTPQTIGLFSGLIDSGGASIAQQSTPAEVTLGILFLLAGGTGLIAVLMDLLAVTLRWPALAAAGALVPLLVPGFIIDDGTDVAVLVVTAAAFLLVLRVDVSARRAREAARLAVGPGEPRVYRPERVRGRGRIGGTFVLGSVTIVAALILSTLAPALTSGGLVTARPGGLLFGSGVSPMINLGQDLRRPKAGPAFHYTSTGTEQPYFTLLTLDEVIGLTWTARIDGADVRNTVDDIPRPFGLDANVETVPASTSVVIEGVNSHWLPAPARATSIEGLTGRWYWDSRTRAIASVTANTLGQEYTVSSLELKPTAEQLRRSSTDYPASVLGNLQLPVDPPPIIEETARQVTAETTSNYDAAVAIQDYLRSSAFIYDTDAPVEDGYDGGGVDVIGVFLKEKRGYCVHFASAMAAMARTLGIPSRVSLGYLPGVKSQDLEQGLGQYNVDSHDLHAWPELYFVGIGWVRFEPTPGRGTVPNYEQAADVGTPTAAPGGAAATSAPGLSPDRLADDSALERGTTPQSVEASNLLAVLGFSALGLLLLLLPGVARRMLRRSRVRRIRSGGAGAGLAWIEVQHTSLDHGIPTPITDTPRAFAGRLERLGTLDPASTEALERVLLALERSRFDRSPVRADTLAADLTRVLRGLHGGASAGIRLRANFAPTSLFATLAAVLRGDRRARTIAP</sequence>
<feature type="transmembrane region" description="Helical" evidence="2">
    <location>
        <begin position="201"/>
        <end position="219"/>
    </location>
</feature>
<dbReference type="EMBL" id="SOFD01000002">
    <property type="protein sequence ID" value="TFB82239.1"/>
    <property type="molecule type" value="Genomic_DNA"/>
</dbReference>
<dbReference type="InterPro" id="IPR052901">
    <property type="entry name" value="Bact_TGase-like"/>
</dbReference>
<dbReference type="Proteomes" id="UP000298252">
    <property type="component" value="Unassembled WGS sequence"/>
</dbReference>
<evidence type="ECO:0000313" key="6">
    <source>
        <dbReference type="Proteomes" id="UP000199639"/>
    </source>
</evidence>
<organism evidence="4 6">
    <name type="scientific">Cryobacterium flavum</name>
    <dbReference type="NCBI Taxonomy" id="1424659"/>
    <lineage>
        <taxon>Bacteria</taxon>
        <taxon>Bacillati</taxon>
        <taxon>Actinomycetota</taxon>
        <taxon>Actinomycetes</taxon>
        <taxon>Micrococcales</taxon>
        <taxon>Microbacteriaceae</taxon>
        <taxon>Cryobacterium</taxon>
    </lineage>
</organism>
<dbReference type="Pfam" id="PF11992">
    <property type="entry name" value="TgpA_N"/>
    <property type="match status" value="1"/>
</dbReference>
<dbReference type="RefSeq" id="WP_092341224.1">
    <property type="nucleotide sequence ID" value="NZ_FNIB01000008.1"/>
</dbReference>
<dbReference type="AlphaFoldDB" id="A0A4R8VJG9"/>
<accession>A0A4R8VJG9</accession>
<feature type="transmembrane region" description="Helical" evidence="2">
    <location>
        <begin position="178"/>
        <end position="195"/>
    </location>
</feature>
<proteinExistence type="predicted"/>
<dbReference type="InterPro" id="IPR002931">
    <property type="entry name" value="Transglutaminase-like"/>
</dbReference>
<evidence type="ECO:0000313" key="7">
    <source>
        <dbReference type="Proteomes" id="UP000298252"/>
    </source>
</evidence>
<dbReference type="PANTHER" id="PTHR42736">
    <property type="entry name" value="PROTEIN-GLUTAMINE GAMMA-GLUTAMYLTRANSFERASE"/>
    <property type="match status" value="1"/>
</dbReference>
<dbReference type="InterPro" id="IPR021878">
    <property type="entry name" value="TgpA_N"/>
</dbReference>
<feature type="region of interest" description="Disordered" evidence="1">
    <location>
        <begin position="592"/>
        <end position="635"/>
    </location>
</feature>
<evidence type="ECO:0000256" key="2">
    <source>
        <dbReference type="SAM" id="Phobius"/>
    </source>
</evidence>
<protein>
    <submittedName>
        <fullName evidence="5">Transglutaminase domain-containing protein</fullName>
    </submittedName>
    <submittedName>
        <fullName evidence="4">Transglutaminase-like superfamily protein</fullName>
    </submittedName>
</protein>
<dbReference type="STRING" id="1424659.SAMN05216368_108137"/>
<dbReference type="Gene3D" id="3.10.620.30">
    <property type="match status" value="1"/>
</dbReference>
<feature type="transmembrane region" description="Helical" evidence="2">
    <location>
        <begin position="64"/>
        <end position="83"/>
    </location>
</feature>
<dbReference type="Pfam" id="PF01841">
    <property type="entry name" value="Transglut_core"/>
    <property type="match status" value="1"/>
</dbReference>